<evidence type="ECO:0000313" key="2">
    <source>
        <dbReference type="Proteomes" id="UP001633002"/>
    </source>
</evidence>
<keyword evidence="2" id="KW-1185">Reference proteome</keyword>
<comment type="caution">
    <text evidence="1">The sequence shown here is derived from an EMBL/GenBank/DDBJ whole genome shotgun (WGS) entry which is preliminary data.</text>
</comment>
<dbReference type="EMBL" id="JBJQOH010000004">
    <property type="protein sequence ID" value="KAL3689369.1"/>
    <property type="molecule type" value="Genomic_DNA"/>
</dbReference>
<evidence type="ECO:0000313" key="1">
    <source>
        <dbReference type="EMBL" id="KAL3689369.1"/>
    </source>
</evidence>
<gene>
    <name evidence="1" type="ORF">R1sor_015678</name>
</gene>
<sequence>MWICGHVNHVIVIQSRKSKSVVYLECGKDLVDILLDVLTKPLWELLKLLRDALSSDTKNGVLTLYANHGFIHTVGGQRIGCPNLAYAMIYVVVIVSTRRGRSEEVTSCGMSGTPTIPMECSLLAELQQAARTILGISKTLKEGHVQSVLGAIQLLADQEPVLQKLINLQIAPAESSGCICDLPVEENPDPEWPSRGESKDPLDALAAEFERYYGLTHNGRALENGGRWLHRASDSSCDSSD</sequence>
<organism evidence="1 2">
    <name type="scientific">Riccia sorocarpa</name>
    <dbReference type="NCBI Taxonomy" id="122646"/>
    <lineage>
        <taxon>Eukaryota</taxon>
        <taxon>Viridiplantae</taxon>
        <taxon>Streptophyta</taxon>
        <taxon>Embryophyta</taxon>
        <taxon>Marchantiophyta</taxon>
        <taxon>Marchantiopsida</taxon>
        <taxon>Marchantiidae</taxon>
        <taxon>Marchantiales</taxon>
        <taxon>Ricciaceae</taxon>
        <taxon>Riccia</taxon>
    </lineage>
</organism>
<protein>
    <submittedName>
        <fullName evidence="1">Uncharacterized protein</fullName>
    </submittedName>
</protein>
<name>A0ABD3HFX7_9MARC</name>
<accession>A0ABD3HFX7</accession>
<reference evidence="1 2" key="1">
    <citation type="submission" date="2024-09" db="EMBL/GenBank/DDBJ databases">
        <title>Chromosome-scale assembly of Riccia sorocarpa.</title>
        <authorList>
            <person name="Paukszto L."/>
        </authorList>
    </citation>
    <scope>NUCLEOTIDE SEQUENCE [LARGE SCALE GENOMIC DNA]</scope>
    <source>
        <strain evidence="1">LP-2024</strain>
        <tissue evidence="1">Aerial parts of the thallus</tissue>
    </source>
</reference>
<proteinExistence type="predicted"/>
<dbReference type="AlphaFoldDB" id="A0ABD3HFX7"/>
<dbReference type="Proteomes" id="UP001633002">
    <property type="component" value="Unassembled WGS sequence"/>
</dbReference>